<protein>
    <submittedName>
        <fullName evidence="1">Uncharacterized protein</fullName>
    </submittedName>
</protein>
<name>A0A6I4I4Z1_9SPHI</name>
<reference evidence="1 2" key="1">
    <citation type="submission" date="2020-12" db="EMBL/GenBank/DDBJ databases">
        <title>HMF7856_wgs.fasta genome submission.</title>
        <authorList>
            <person name="Kang H."/>
            <person name="Kim H."/>
            <person name="Joh K."/>
        </authorList>
    </citation>
    <scope>NUCLEOTIDE SEQUENCE [LARGE SCALE GENOMIC DNA]</scope>
    <source>
        <strain evidence="1 2">HMF7856</strain>
    </source>
</reference>
<dbReference type="Proteomes" id="UP000429232">
    <property type="component" value="Chromosome"/>
</dbReference>
<sequence length="163" mass="18910">MKNIEEYIESGILESYVLGMATPEEVTELLSIQKVYPEVEMALHNLEVDVERIAGLMAIPPPADTWNKIESQLNEVMLADKEPVLFKEYTRPQEKKATKGSEYIEVEEVSDQMRVHKAWKWVFAAVFVLGKIFLGCAIYFYLENRQAQQQIQDLKTELKQIRK</sequence>
<dbReference type="AlphaFoldDB" id="A0A6I4I4Z1"/>
<dbReference type="KEGG" id="mgik:GO620_004610"/>
<evidence type="ECO:0000313" key="1">
    <source>
        <dbReference type="EMBL" id="QQL50745.1"/>
    </source>
</evidence>
<accession>A0A6I4I4Z1</accession>
<keyword evidence="2" id="KW-1185">Reference proteome</keyword>
<dbReference type="EMBL" id="CP066775">
    <property type="protein sequence ID" value="QQL50745.1"/>
    <property type="molecule type" value="Genomic_DNA"/>
</dbReference>
<evidence type="ECO:0000313" key="2">
    <source>
        <dbReference type="Proteomes" id="UP000429232"/>
    </source>
</evidence>
<dbReference type="RefSeq" id="WP_157526749.1">
    <property type="nucleotide sequence ID" value="NZ_CP066775.1"/>
</dbReference>
<gene>
    <name evidence="1" type="ORF">GO620_004610</name>
</gene>
<proteinExistence type="predicted"/>
<organism evidence="1 2">
    <name type="scientific">Mucilaginibacter ginkgonis</name>
    <dbReference type="NCBI Taxonomy" id="2682091"/>
    <lineage>
        <taxon>Bacteria</taxon>
        <taxon>Pseudomonadati</taxon>
        <taxon>Bacteroidota</taxon>
        <taxon>Sphingobacteriia</taxon>
        <taxon>Sphingobacteriales</taxon>
        <taxon>Sphingobacteriaceae</taxon>
        <taxon>Mucilaginibacter</taxon>
    </lineage>
</organism>